<proteinExistence type="predicted"/>
<evidence type="ECO:0008006" key="17">
    <source>
        <dbReference type="Google" id="ProtNLM"/>
    </source>
</evidence>
<evidence type="ECO:0000256" key="2">
    <source>
        <dbReference type="SAM" id="SignalP"/>
    </source>
</evidence>
<evidence type="ECO:0000313" key="15">
    <source>
        <dbReference type="Proteomes" id="UP000441208"/>
    </source>
</evidence>
<dbReference type="AlphaFoldDB" id="A0A6A3DVT2"/>
<evidence type="ECO:0000313" key="16">
    <source>
        <dbReference type="Proteomes" id="UP000476176"/>
    </source>
</evidence>
<evidence type="ECO:0000313" key="4">
    <source>
        <dbReference type="EMBL" id="KAE9079077.1"/>
    </source>
</evidence>
<dbReference type="EMBL" id="QXGA01002211">
    <property type="protein sequence ID" value="KAE9101869.1"/>
    <property type="molecule type" value="Genomic_DNA"/>
</dbReference>
<dbReference type="Proteomes" id="UP000429523">
    <property type="component" value="Unassembled WGS sequence"/>
</dbReference>
<dbReference type="EMBL" id="QXGB01002246">
    <property type="protein sequence ID" value="KAE9179890.1"/>
    <property type="molecule type" value="Genomic_DNA"/>
</dbReference>
<dbReference type="EMBL" id="QXGC01002111">
    <property type="protein sequence ID" value="KAE9190678.1"/>
    <property type="molecule type" value="Genomic_DNA"/>
</dbReference>
<keyword evidence="1" id="KW-0472">Membrane</keyword>
<sequence>MVVATLRTRLASVVLVWVTLVVAASTNELTPAVPRFVALTSTFTASCFSTLKCSILILRVIRSWLTC</sequence>
<feature type="chain" id="PRO_5036163543" description="RxLR effector protein" evidence="2">
    <location>
        <begin position="24"/>
        <end position="67"/>
    </location>
</feature>
<dbReference type="Proteomes" id="UP000437068">
    <property type="component" value="Unassembled WGS sequence"/>
</dbReference>
<name>A0A6A3DVT2_9STRA</name>
<comment type="caution">
    <text evidence="3">The sequence shown here is derived from an EMBL/GenBank/DDBJ whole genome shotgun (WGS) entry which is preliminary data.</text>
</comment>
<dbReference type="Proteomes" id="UP000440367">
    <property type="component" value="Unassembled WGS sequence"/>
</dbReference>
<evidence type="ECO:0000313" key="12">
    <source>
        <dbReference type="Proteomes" id="UP000437068"/>
    </source>
</evidence>
<keyword evidence="1" id="KW-0812">Transmembrane</keyword>
<dbReference type="Proteomes" id="UP000440732">
    <property type="component" value="Unassembled WGS sequence"/>
</dbReference>
<dbReference type="EMBL" id="QXGF01002158">
    <property type="protein sequence ID" value="KAE8925904.1"/>
    <property type="molecule type" value="Genomic_DNA"/>
</dbReference>
<evidence type="ECO:0000313" key="7">
    <source>
        <dbReference type="EMBL" id="KAE9190678.1"/>
    </source>
</evidence>
<dbReference type="Proteomes" id="UP000433483">
    <property type="component" value="Unassembled WGS sequence"/>
</dbReference>
<dbReference type="EMBL" id="QXFZ01002248">
    <property type="protein sequence ID" value="KAE9079077.1"/>
    <property type="molecule type" value="Genomic_DNA"/>
</dbReference>
<evidence type="ECO:0000313" key="3">
    <source>
        <dbReference type="EMBL" id="KAE8925904.1"/>
    </source>
</evidence>
<protein>
    <recommendedName>
        <fullName evidence="17">RxLR effector protein</fullName>
    </recommendedName>
</protein>
<dbReference type="EMBL" id="QXGD01002205">
    <property type="protein sequence ID" value="KAE9192011.1"/>
    <property type="molecule type" value="Genomic_DNA"/>
</dbReference>
<evidence type="ECO:0000313" key="13">
    <source>
        <dbReference type="Proteomes" id="UP000440367"/>
    </source>
</evidence>
<evidence type="ECO:0000313" key="6">
    <source>
        <dbReference type="EMBL" id="KAE9179890.1"/>
    </source>
</evidence>
<evidence type="ECO:0000313" key="11">
    <source>
        <dbReference type="Proteomes" id="UP000433483"/>
    </source>
</evidence>
<evidence type="ECO:0000313" key="9">
    <source>
        <dbReference type="EMBL" id="KAE9283689.1"/>
    </source>
</evidence>
<feature type="signal peptide" evidence="2">
    <location>
        <begin position="1"/>
        <end position="23"/>
    </location>
</feature>
<feature type="transmembrane region" description="Helical" evidence="1">
    <location>
        <begin position="36"/>
        <end position="61"/>
    </location>
</feature>
<keyword evidence="2" id="KW-0732">Signal</keyword>
<evidence type="ECO:0000256" key="1">
    <source>
        <dbReference type="SAM" id="Phobius"/>
    </source>
</evidence>
<keyword evidence="11" id="KW-1185">Reference proteome</keyword>
<dbReference type="Proteomes" id="UP000441208">
    <property type="component" value="Unassembled WGS sequence"/>
</dbReference>
<evidence type="ECO:0000313" key="5">
    <source>
        <dbReference type="EMBL" id="KAE9101869.1"/>
    </source>
</evidence>
<reference evidence="10 11" key="1">
    <citation type="submission" date="2018-08" db="EMBL/GenBank/DDBJ databases">
        <title>Genomic investigation of the strawberry pathogen Phytophthora fragariae indicates pathogenicity is determined by transcriptional variation in three key races.</title>
        <authorList>
            <person name="Adams T.M."/>
            <person name="Armitage A.D."/>
            <person name="Sobczyk M.K."/>
            <person name="Bates H.J."/>
            <person name="Dunwell J.M."/>
            <person name="Nellist C.F."/>
            <person name="Harrison R.J."/>
        </authorList>
    </citation>
    <scope>NUCLEOTIDE SEQUENCE [LARGE SCALE GENOMIC DNA]</scope>
    <source>
        <strain evidence="9 12">A4</strain>
        <strain evidence="8 13">BC-1</strain>
        <strain evidence="7 16">BC-23</strain>
        <strain evidence="6 11">NOV-27</strain>
        <strain evidence="5 14">NOV-5</strain>
        <strain evidence="4 15">NOV-71</strain>
        <strain evidence="3 10">NOV-9</strain>
    </source>
</reference>
<keyword evidence="1" id="KW-1133">Transmembrane helix</keyword>
<accession>A0A6A3DVT2</accession>
<evidence type="ECO:0000313" key="8">
    <source>
        <dbReference type="EMBL" id="KAE9192011.1"/>
    </source>
</evidence>
<gene>
    <name evidence="9" type="ORF">PF001_g22733</name>
    <name evidence="8" type="ORF">PF002_g24327</name>
    <name evidence="7" type="ORF">PF004_g21833</name>
    <name evidence="6" type="ORF">PF005_g23514</name>
    <name evidence="5" type="ORF">PF006_g22576</name>
    <name evidence="4" type="ORF">PF007_g23600</name>
    <name evidence="3" type="ORF">PF009_g23895</name>
</gene>
<dbReference type="Proteomes" id="UP000476176">
    <property type="component" value="Unassembled WGS sequence"/>
</dbReference>
<dbReference type="EMBL" id="QXGE01002230">
    <property type="protein sequence ID" value="KAE9283689.1"/>
    <property type="molecule type" value="Genomic_DNA"/>
</dbReference>
<organism evidence="3 10">
    <name type="scientific">Phytophthora fragariae</name>
    <dbReference type="NCBI Taxonomy" id="53985"/>
    <lineage>
        <taxon>Eukaryota</taxon>
        <taxon>Sar</taxon>
        <taxon>Stramenopiles</taxon>
        <taxon>Oomycota</taxon>
        <taxon>Peronosporomycetes</taxon>
        <taxon>Peronosporales</taxon>
        <taxon>Peronosporaceae</taxon>
        <taxon>Phytophthora</taxon>
    </lineage>
</organism>
<evidence type="ECO:0000313" key="10">
    <source>
        <dbReference type="Proteomes" id="UP000429523"/>
    </source>
</evidence>
<evidence type="ECO:0000313" key="14">
    <source>
        <dbReference type="Proteomes" id="UP000440732"/>
    </source>
</evidence>